<dbReference type="EMBL" id="JAAWVO010077564">
    <property type="protein sequence ID" value="MBN3325793.1"/>
    <property type="molecule type" value="Genomic_DNA"/>
</dbReference>
<dbReference type="InterPro" id="IPR003879">
    <property type="entry name" value="Butyrophylin_SPRY"/>
</dbReference>
<sequence length="301" mass="34237">MKANYLPIEMCFLSDTNKTVRRVFSEYSRKEGVTPIPVWKWIREASVDVSLDPNSAQSSLILSKDGKQVRMGDRRQTLPDFPQRFDPVICVLGREGFSSGRHYWEEGVTPIPVWKWIREASVDVSLDPNSAQSSLILSKDGKQVRLGDRRQTLPDSPQRFDPVICVLGREGFSSGRHYWEVEVGEKIAWDLGVAKESINRKGKIVLSPKNGYWTVWLRDDAYKALADTTVLLPLSLKPQKVGIYVDYEEGQVSFYNVETRNHIYTFTDTFTEKLYPYFSPGLIDGGKNTDPLIISPVSHAE</sequence>
<dbReference type="PROSITE" id="PS50188">
    <property type="entry name" value="B302_SPRY"/>
    <property type="match status" value="1"/>
</dbReference>
<dbReference type="AlphaFoldDB" id="A0A8J7TJ50"/>
<dbReference type="Gene3D" id="2.60.120.920">
    <property type="match status" value="2"/>
</dbReference>
<dbReference type="FunFam" id="2.60.120.920:FF:000004">
    <property type="entry name" value="Butyrophilin subfamily 1 member A1"/>
    <property type="match status" value="1"/>
</dbReference>
<keyword evidence="3" id="KW-1185">Reference proteome</keyword>
<proteinExistence type="predicted"/>
<dbReference type="CDD" id="cd13733">
    <property type="entry name" value="SPRY_PRY_C-I_1"/>
    <property type="match status" value="1"/>
</dbReference>
<evidence type="ECO:0000313" key="2">
    <source>
        <dbReference type="EMBL" id="MBN3325793.1"/>
    </source>
</evidence>
<reference evidence="2" key="1">
    <citation type="journal article" date="2021" name="Cell">
        <title>Tracing the genetic footprints of vertebrate landing in non-teleost ray-finned fishes.</title>
        <authorList>
            <person name="Bi X."/>
            <person name="Wang K."/>
            <person name="Yang L."/>
            <person name="Pan H."/>
            <person name="Jiang H."/>
            <person name="Wei Q."/>
            <person name="Fang M."/>
            <person name="Yu H."/>
            <person name="Zhu C."/>
            <person name="Cai Y."/>
            <person name="He Y."/>
            <person name="Gan X."/>
            <person name="Zeng H."/>
            <person name="Yu D."/>
            <person name="Zhu Y."/>
            <person name="Jiang H."/>
            <person name="Qiu Q."/>
            <person name="Yang H."/>
            <person name="Zhang Y.E."/>
            <person name="Wang W."/>
            <person name="Zhu M."/>
            <person name="He S."/>
            <person name="Zhang G."/>
        </authorList>
    </citation>
    <scope>NUCLEOTIDE SEQUENCE</scope>
    <source>
        <strain evidence="2">Allg_001</strain>
    </source>
</reference>
<dbReference type="SMART" id="SM00589">
    <property type="entry name" value="PRY"/>
    <property type="match status" value="2"/>
</dbReference>
<feature type="non-terminal residue" evidence="2">
    <location>
        <position position="1"/>
    </location>
</feature>
<evidence type="ECO:0000313" key="3">
    <source>
        <dbReference type="Proteomes" id="UP000736164"/>
    </source>
</evidence>
<organism evidence="2 3">
    <name type="scientific">Atractosteus spatula</name>
    <name type="common">Alligator gar</name>
    <name type="synonym">Lepisosteus spatula</name>
    <dbReference type="NCBI Taxonomy" id="7917"/>
    <lineage>
        <taxon>Eukaryota</taxon>
        <taxon>Metazoa</taxon>
        <taxon>Chordata</taxon>
        <taxon>Craniata</taxon>
        <taxon>Vertebrata</taxon>
        <taxon>Euteleostomi</taxon>
        <taxon>Actinopterygii</taxon>
        <taxon>Neopterygii</taxon>
        <taxon>Holostei</taxon>
        <taxon>Semionotiformes</taxon>
        <taxon>Lepisosteidae</taxon>
        <taxon>Atractosteus</taxon>
    </lineage>
</organism>
<protein>
    <submittedName>
        <fullName evidence="2">A33 protein</fullName>
    </submittedName>
</protein>
<dbReference type="Pfam" id="PF13765">
    <property type="entry name" value="PRY"/>
    <property type="match status" value="2"/>
</dbReference>
<dbReference type="SMART" id="SM00449">
    <property type="entry name" value="SPRY"/>
    <property type="match status" value="1"/>
</dbReference>
<gene>
    <name evidence="2" type="primary">A33_1</name>
    <name evidence="2" type="ORF">GTO95_0016046</name>
</gene>
<name>A0A8J7TJ50_ATRSP</name>
<feature type="non-terminal residue" evidence="2">
    <location>
        <position position="301"/>
    </location>
</feature>
<evidence type="ECO:0000259" key="1">
    <source>
        <dbReference type="PROSITE" id="PS50188"/>
    </source>
</evidence>
<feature type="domain" description="B30.2/SPRY" evidence="1">
    <location>
        <begin position="104"/>
        <end position="297"/>
    </location>
</feature>
<dbReference type="InterPro" id="IPR043136">
    <property type="entry name" value="B30.2/SPRY_sf"/>
</dbReference>
<dbReference type="InterPro" id="IPR013320">
    <property type="entry name" value="ConA-like_dom_sf"/>
</dbReference>
<dbReference type="Proteomes" id="UP000736164">
    <property type="component" value="Unassembled WGS sequence"/>
</dbReference>
<dbReference type="InterPro" id="IPR001870">
    <property type="entry name" value="B30.2/SPRY"/>
</dbReference>
<dbReference type="InterPro" id="IPR006574">
    <property type="entry name" value="PRY"/>
</dbReference>
<dbReference type="PANTHER" id="PTHR24103">
    <property type="entry name" value="E3 UBIQUITIN-PROTEIN LIGASE TRIM"/>
    <property type="match status" value="1"/>
</dbReference>
<dbReference type="PRINTS" id="PR01407">
    <property type="entry name" value="BUTYPHLNCDUF"/>
</dbReference>
<dbReference type="Pfam" id="PF00622">
    <property type="entry name" value="SPRY"/>
    <property type="match status" value="1"/>
</dbReference>
<accession>A0A8J7TJ50</accession>
<dbReference type="InterPro" id="IPR050143">
    <property type="entry name" value="TRIM/RBCC"/>
</dbReference>
<comment type="caution">
    <text evidence="2">The sequence shown here is derived from an EMBL/GenBank/DDBJ whole genome shotgun (WGS) entry which is preliminary data.</text>
</comment>
<dbReference type="InterPro" id="IPR003877">
    <property type="entry name" value="SPRY_dom"/>
</dbReference>
<dbReference type="SUPFAM" id="SSF49899">
    <property type="entry name" value="Concanavalin A-like lectins/glucanases"/>
    <property type="match status" value="2"/>
</dbReference>